<evidence type="ECO:0000313" key="2">
    <source>
        <dbReference type="Proteomes" id="UP000233786"/>
    </source>
</evidence>
<evidence type="ECO:0000313" key="1">
    <source>
        <dbReference type="EMBL" id="PKW19848.1"/>
    </source>
</evidence>
<dbReference type="EMBL" id="PJNB01000001">
    <property type="protein sequence ID" value="PKW19848.1"/>
    <property type="molecule type" value="Genomic_DNA"/>
</dbReference>
<dbReference type="Pfam" id="PF14430">
    <property type="entry name" value="Imm1"/>
    <property type="match status" value="1"/>
</dbReference>
<dbReference type="STRING" id="994479.GCA_000194155_00104"/>
<proteinExistence type="predicted"/>
<dbReference type="Proteomes" id="UP000233786">
    <property type="component" value="Unassembled WGS sequence"/>
</dbReference>
<sequence length="153" mass="17252">MKTEVLPVVTGILGHEFRYAQAPDEVRNLVNAIVTEAPVQYSQVYVWDRPCRQSDDGTIHEFPRGRLRITTNRTTRWGALNYMHPGAPDGALVDSLNPDATEEIPALLFDPVGDLWFPASASLPLERVREAIAEYCRTGARPTCVQWQPGKWY</sequence>
<comment type="caution">
    <text evidence="1">The sequence shown here is derived from an EMBL/GenBank/DDBJ whole genome shotgun (WGS) entry which is preliminary data.</text>
</comment>
<keyword evidence="2" id="KW-1185">Reference proteome</keyword>
<protein>
    <submittedName>
        <fullName evidence="1">Immunity protein Imm1 of predicted polymorphic toxin system</fullName>
    </submittedName>
</protein>
<gene>
    <name evidence="1" type="ORF">A8926_8046</name>
</gene>
<dbReference type="OrthoDB" id="3694715at2"/>
<reference evidence="1" key="1">
    <citation type="submission" date="2017-12" db="EMBL/GenBank/DDBJ databases">
        <title>Sequencing the genomes of 1000 Actinobacteria strains.</title>
        <authorList>
            <person name="Klenk H.-P."/>
        </authorList>
    </citation>
    <scope>NUCLEOTIDE SEQUENCE [LARGE SCALE GENOMIC DNA]</scope>
    <source>
        <strain evidence="1">DSM 44228</strain>
    </source>
</reference>
<organism evidence="1 2">
    <name type="scientific">Saccharopolyspora spinosa</name>
    <dbReference type="NCBI Taxonomy" id="60894"/>
    <lineage>
        <taxon>Bacteria</taxon>
        <taxon>Bacillati</taxon>
        <taxon>Actinomycetota</taxon>
        <taxon>Actinomycetes</taxon>
        <taxon>Pseudonocardiales</taxon>
        <taxon>Pseudonocardiaceae</taxon>
        <taxon>Saccharopolyspora</taxon>
    </lineage>
</organism>
<dbReference type="AlphaFoldDB" id="A0A2N3YAA9"/>
<accession>A0A2N3YAA9</accession>
<dbReference type="InterPro" id="IPR025680">
    <property type="entry name" value="DddI"/>
</dbReference>
<name>A0A2N3YAA9_SACSN</name>